<gene>
    <name evidence="1" type="ORF">CHARACLAT_033328</name>
</gene>
<proteinExistence type="predicted"/>
<evidence type="ECO:0000313" key="1">
    <source>
        <dbReference type="EMBL" id="MED6285841.1"/>
    </source>
</evidence>
<evidence type="ECO:0000313" key="2">
    <source>
        <dbReference type="Proteomes" id="UP001352852"/>
    </source>
</evidence>
<keyword evidence="2" id="KW-1185">Reference proteome</keyword>
<name>A0ABU7EGF2_9TELE</name>
<dbReference type="Proteomes" id="UP001352852">
    <property type="component" value="Unassembled WGS sequence"/>
</dbReference>
<reference evidence="1 2" key="1">
    <citation type="submission" date="2021-06" db="EMBL/GenBank/DDBJ databases">
        <authorList>
            <person name="Palmer J.M."/>
        </authorList>
    </citation>
    <scope>NUCLEOTIDE SEQUENCE [LARGE SCALE GENOMIC DNA]</scope>
    <source>
        <strain evidence="1 2">CL_MEX2019</strain>
        <tissue evidence="1">Muscle</tissue>
    </source>
</reference>
<protein>
    <submittedName>
        <fullName evidence="1">Uncharacterized protein</fullName>
    </submittedName>
</protein>
<comment type="caution">
    <text evidence="1">The sequence shown here is derived from an EMBL/GenBank/DDBJ whole genome shotgun (WGS) entry which is preliminary data.</text>
</comment>
<sequence>MSVELRMFNCATKMDDSNNNILQDWYHSAQDMLHLLPSGRRYWSISTRTTRMAHSLYPQAVRLLNGHPPFSAPTHHGHISVLSMTVTELDIALLQQPINMA</sequence>
<dbReference type="EMBL" id="JAHUTJ010056091">
    <property type="protein sequence ID" value="MED6285841.1"/>
    <property type="molecule type" value="Genomic_DNA"/>
</dbReference>
<organism evidence="1 2">
    <name type="scientific">Characodon lateralis</name>
    <dbReference type="NCBI Taxonomy" id="208331"/>
    <lineage>
        <taxon>Eukaryota</taxon>
        <taxon>Metazoa</taxon>
        <taxon>Chordata</taxon>
        <taxon>Craniata</taxon>
        <taxon>Vertebrata</taxon>
        <taxon>Euteleostomi</taxon>
        <taxon>Actinopterygii</taxon>
        <taxon>Neopterygii</taxon>
        <taxon>Teleostei</taxon>
        <taxon>Neoteleostei</taxon>
        <taxon>Acanthomorphata</taxon>
        <taxon>Ovalentaria</taxon>
        <taxon>Atherinomorphae</taxon>
        <taxon>Cyprinodontiformes</taxon>
        <taxon>Goodeidae</taxon>
        <taxon>Characodon</taxon>
    </lineage>
</organism>
<accession>A0ABU7EGF2</accession>